<evidence type="ECO:0000256" key="4">
    <source>
        <dbReference type="ARBA" id="ARBA00022448"/>
    </source>
</evidence>
<dbReference type="GO" id="GO:0005886">
    <property type="term" value="C:plasma membrane"/>
    <property type="evidence" value="ECO:0007669"/>
    <property type="project" value="UniProtKB-SubCell"/>
</dbReference>
<dbReference type="PRINTS" id="PR00126">
    <property type="entry name" value="ATPASEGAMMA"/>
</dbReference>
<keyword evidence="8 10" id="KW-0139">CF(1)</keyword>
<dbReference type="GO" id="GO:0016787">
    <property type="term" value="F:hydrolase activity"/>
    <property type="evidence" value="ECO:0007669"/>
    <property type="project" value="UniProtKB-KW"/>
</dbReference>
<keyword evidence="12" id="KW-1185">Reference proteome</keyword>
<evidence type="ECO:0000256" key="8">
    <source>
        <dbReference type="ARBA" id="ARBA00023196"/>
    </source>
</evidence>
<name>C4GD34_9FIRM</name>
<dbReference type="PROSITE" id="PS00153">
    <property type="entry name" value="ATPASE_GAMMA"/>
    <property type="match status" value="1"/>
</dbReference>
<keyword evidence="6 10" id="KW-0406">Ion transport</keyword>
<evidence type="ECO:0000256" key="2">
    <source>
        <dbReference type="ARBA" id="ARBA00004170"/>
    </source>
</evidence>
<dbReference type="HOGENOM" id="CLU_050669_0_1_9"/>
<dbReference type="Pfam" id="PF00231">
    <property type="entry name" value="ATP-synt"/>
    <property type="match status" value="1"/>
</dbReference>
<accession>C4GD34</accession>
<dbReference type="Gene3D" id="1.10.287.80">
    <property type="entry name" value="ATP synthase, gamma subunit, helix hairpin domain"/>
    <property type="match status" value="1"/>
</dbReference>
<dbReference type="CDD" id="cd12151">
    <property type="entry name" value="F1-ATPase_gamma"/>
    <property type="match status" value="1"/>
</dbReference>
<keyword evidence="4 10" id="KW-0813">Transport</keyword>
<dbReference type="STRING" id="626523.GCWU000342_01878"/>
<dbReference type="Gene3D" id="3.40.1380.10">
    <property type="match status" value="1"/>
</dbReference>
<evidence type="ECO:0000256" key="6">
    <source>
        <dbReference type="ARBA" id="ARBA00023065"/>
    </source>
</evidence>
<dbReference type="NCBIfam" id="TIGR01146">
    <property type="entry name" value="ATPsyn_F1gamma"/>
    <property type="match status" value="1"/>
</dbReference>
<sequence length="321" mass="36622">MGQIREIKDRISSIDNTMKITNAMYMISSTKMNNARRSLAATEPYFYALQDMFARVMRHLPEGFHHPYLDNREKRQQEGGLRRAIICVTADKGLAGSYNHNIIKLTEELLADHPNGMLFTVGEVGRQYFLQHHIEVDGEFHYTAQKPTLARARSIAFEMLDLFEEKKIDEVFIVFTSMKNSMETQCNMTQLLPLIRLNAKPFNQEEAMTAMGIQEDFELEPNASELLYNIVPDYLNGYIYSALVEAFCSEHSARMQAMDSANKNGQELLQELNIRYNRERQAQITQEITEVAAGAKARAQQLAAAAGRKKLKKGVMPDANR</sequence>
<dbReference type="RefSeq" id="WP_006906875.1">
    <property type="nucleotide sequence ID" value="NZ_GG665867.1"/>
</dbReference>
<dbReference type="eggNOG" id="COG0224">
    <property type="taxonomic scope" value="Bacteria"/>
</dbReference>
<keyword evidence="7 10" id="KW-0472">Membrane</keyword>
<dbReference type="SUPFAM" id="SSF52943">
    <property type="entry name" value="ATP synthase (F1-ATPase), gamma subunit"/>
    <property type="match status" value="1"/>
</dbReference>
<comment type="subcellular location">
    <subcellularLocation>
        <location evidence="10">Cell membrane</location>
        <topology evidence="10">Peripheral membrane protein</topology>
    </subcellularLocation>
    <subcellularLocation>
        <location evidence="2">Membrane</location>
        <topology evidence="2">Peripheral membrane protein</topology>
    </subcellularLocation>
</comment>
<dbReference type="GO" id="GO:0005524">
    <property type="term" value="F:ATP binding"/>
    <property type="evidence" value="ECO:0007669"/>
    <property type="project" value="UniProtKB-UniRule"/>
</dbReference>
<dbReference type="InterPro" id="IPR035968">
    <property type="entry name" value="ATP_synth_F1_ATPase_gsu"/>
</dbReference>
<dbReference type="GO" id="GO:0045259">
    <property type="term" value="C:proton-transporting ATP synthase complex"/>
    <property type="evidence" value="ECO:0007669"/>
    <property type="project" value="UniProtKB-KW"/>
</dbReference>
<dbReference type="HAMAP" id="MF_00815">
    <property type="entry name" value="ATP_synth_gamma_bact"/>
    <property type="match status" value="1"/>
</dbReference>
<dbReference type="AlphaFoldDB" id="C4GD34"/>
<proteinExistence type="inferred from homology"/>
<evidence type="ECO:0000313" key="11">
    <source>
        <dbReference type="EMBL" id="EEP27884.1"/>
    </source>
</evidence>
<dbReference type="GO" id="GO:0046933">
    <property type="term" value="F:proton-transporting ATP synthase activity, rotational mechanism"/>
    <property type="evidence" value="ECO:0007669"/>
    <property type="project" value="UniProtKB-UniRule"/>
</dbReference>
<comment type="caution">
    <text evidence="11">The sequence shown here is derived from an EMBL/GenBank/DDBJ whole genome shotgun (WGS) entry which is preliminary data.</text>
</comment>
<keyword evidence="5 10" id="KW-0375">Hydrogen ion transport</keyword>
<dbReference type="Proteomes" id="UP000003494">
    <property type="component" value="Unassembled WGS sequence"/>
</dbReference>
<protein>
    <recommendedName>
        <fullName evidence="10">ATP synthase gamma chain</fullName>
    </recommendedName>
    <alternativeName>
        <fullName evidence="10">ATP synthase F1 sector gamma subunit</fullName>
    </alternativeName>
    <alternativeName>
        <fullName evidence="10">F-ATPase gamma subunit</fullName>
    </alternativeName>
</protein>
<evidence type="ECO:0000256" key="7">
    <source>
        <dbReference type="ARBA" id="ARBA00023136"/>
    </source>
</evidence>
<comment type="similarity">
    <text evidence="3 10">Belongs to the ATPase gamma chain family.</text>
</comment>
<comment type="function">
    <text evidence="1 10">Produces ATP from ADP in the presence of a proton gradient across the membrane. The gamma chain is believed to be important in regulating ATPase activity and the flow of protons through the CF(0) complex.</text>
</comment>
<reference evidence="11" key="1">
    <citation type="submission" date="2009-04" db="EMBL/GenBank/DDBJ databases">
        <authorList>
            <person name="Weinstock G."/>
            <person name="Sodergren E."/>
            <person name="Clifton S."/>
            <person name="Fulton L."/>
            <person name="Fulton B."/>
            <person name="Courtney L."/>
            <person name="Fronick C."/>
            <person name="Harrison M."/>
            <person name="Strong C."/>
            <person name="Farmer C."/>
            <person name="Delahaunty K."/>
            <person name="Markovic C."/>
            <person name="Hall O."/>
            <person name="Minx P."/>
            <person name="Tomlinson C."/>
            <person name="Mitreva M."/>
            <person name="Nelson J."/>
            <person name="Hou S."/>
            <person name="Wollam A."/>
            <person name="Pepin K.H."/>
            <person name="Johnson M."/>
            <person name="Bhonagiri V."/>
            <person name="Nash W.E."/>
            <person name="Warren W."/>
            <person name="Chinwalla A."/>
            <person name="Mardis E.R."/>
            <person name="Wilson R.K."/>
        </authorList>
    </citation>
    <scope>NUCLEOTIDE SEQUENCE [LARGE SCALE GENOMIC DNA]</scope>
    <source>
        <strain evidence="11">DSM 14600</strain>
    </source>
</reference>
<evidence type="ECO:0000313" key="12">
    <source>
        <dbReference type="Proteomes" id="UP000003494"/>
    </source>
</evidence>
<dbReference type="InterPro" id="IPR023632">
    <property type="entry name" value="ATP_synth_F1_gsu_CS"/>
</dbReference>
<keyword evidence="9 10" id="KW-0066">ATP synthesis</keyword>
<dbReference type="InterPro" id="IPR000131">
    <property type="entry name" value="ATP_synth_F1_gsu"/>
</dbReference>
<gene>
    <name evidence="10 11" type="primary">atpG</name>
    <name evidence="11" type="ORF">GCWU000342_01878</name>
</gene>
<evidence type="ECO:0000256" key="3">
    <source>
        <dbReference type="ARBA" id="ARBA00007681"/>
    </source>
</evidence>
<dbReference type="PANTHER" id="PTHR11693">
    <property type="entry name" value="ATP SYNTHASE GAMMA CHAIN"/>
    <property type="match status" value="1"/>
</dbReference>
<evidence type="ECO:0000256" key="5">
    <source>
        <dbReference type="ARBA" id="ARBA00022781"/>
    </source>
</evidence>
<dbReference type="EMBL" id="ACIP02000004">
    <property type="protein sequence ID" value="EEP27884.1"/>
    <property type="molecule type" value="Genomic_DNA"/>
</dbReference>
<evidence type="ECO:0000256" key="9">
    <source>
        <dbReference type="ARBA" id="ARBA00023310"/>
    </source>
</evidence>
<keyword evidence="11" id="KW-0378">Hydrolase</keyword>
<dbReference type="GO" id="GO:0042777">
    <property type="term" value="P:proton motive force-driven plasma membrane ATP synthesis"/>
    <property type="evidence" value="ECO:0007669"/>
    <property type="project" value="UniProtKB-UniRule"/>
</dbReference>
<comment type="subunit">
    <text evidence="10">F-type ATPases have 2 components, CF(1) - the catalytic core - and CF(0) - the membrane proton channel. CF(1) has five subunits: alpha(3), beta(3), gamma(1), delta(1), epsilon(1). CF(0) has three main subunits: a, b and c.</text>
</comment>
<evidence type="ECO:0000256" key="10">
    <source>
        <dbReference type="HAMAP-Rule" id="MF_00815"/>
    </source>
</evidence>
<keyword evidence="10" id="KW-1003">Cell membrane</keyword>
<evidence type="ECO:0000256" key="1">
    <source>
        <dbReference type="ARBA" id="ARBA00003456"/>
    </source>
</evidence>
<organism evidence="11 12">
    <name type="scientific">Shuttleworthella satelles DSM 14600</name>
    <dbReference type="NCBI Taxonomy" id="626523"/>
    <lineage>
        <taxon>Bacteria</taxon>
        <taxon>Bacillati</taxon>
        <taxon>Bacillota</taxon>
        <taxon>Clostridia</taxon>
        <taxon>Lachnospirales</taxon>
        <taxon>Lachnospiraceae</taxon>
        <taxon>Shuttleworthella</taxon>
    </lineage>
</organism>
<dbReference type="PANTHER" id="PTHR11693:SF22">
    <property type="entry name" value="ATP SYNTHASE SUBUNIT GAMMA, MITOCHONDRIAL"/>
    <property type="match status" value="1"/>
</dbReference>